<proteinExistence type="predicted"/>
<protein>
    <recommendedName>
        <fullName evidence="3">N-acetyltransferase domain-containing protein</fullName>
    </recommendedName>
</protein>
<dbReference type="InterPro" id="IPR000182">
    <property type="entry name" value="GNAT_dom"/>
</dbReference>
<dbReference type="Gene3D" id="3.40.630.30">
    <property type="match status" value="1"/>
</dbReference>
<reference evidence="5" key="1">
    <citation type="journal article" date="2023" name="Commun. Biol.">
        <title>Genome analysis of Parmales, the sister group of diatoms, reveals the evolutionary specialization of diatoms from phago-mixotrophs to photoautotrophs.</title>
        <authorList>
            <person name="Ban H."/>
            <person name="Sato S."/>
            <person name="Yoshikawa S."/>
            <person name="Yamada K."/>
            <person name="Nakamura Y."/>
            <person name="Ichinomiya M."/>
            <person name="Sato N."/>
            <person name="Blanc-Mathieu R."/>
            <person name="Endo H."/>
            <person name="Kuwata A."/>
            <person name="Ogata H."/>
        </authorList>
    </citation>
    <scope>NUCLEOTIDE SEQUENCE [LARGE SCALE GENOMIC DNA]</scope>
    <source>
        <strain evidence="5">NIES 3699</strain>
    </source>
</reference>
<dbReference type="AlphaFoldDB" id="A0A9W7CL49"/>
<feature type="chain" id="PRO_5040954324" description="N-acetyltransferase domain-containing protein" evidence="2">
    <location>
        <begin position="20"/>
        <end position="289"/>
    </location>
</feature>
<dbReference type="InterPro" id="IPR050276">
    <property type="entry name" value="MshD_Acetyltransferase"/>
</dbReference>
<dbReference type="InterPro" id="IPR016181">
    <property type="entry name" value="Acyl_CoA_acyltransferase"/>
</dbReference>
<feature type="transmembrane region" description="Helical" evidence="1">
    <location>
        <begin position="115"/>
        <end position="137"/>
    </location>
</feature>
<dbReference type="CDD" id="cd04301">
    <property type="entry name" value="NAT_SF"/>
    <property type="match status" value="1"/>
</dbReference>
<gene>
    <name evidence="4" type="ORF">TrVE_jg1913</name>
</gene>
<evidence type="ECO:0000313" key="4">
    <source>
        <dbReference type="EMBL" id="GMI08316.1"/>
    </source>
</evidence>
<keyword evidence="2" id="KW-0732">Signal</keyword>
<sequence length="289" mass="31213">MLLRLCLSNLLLLTVSVSSFTLNFPSLNVLKTISTSSYQYSIIDDEPSVLPLSEFRAGKTSSDLIASQVSKSSSYNATPSKRLKSTASGVGAGLIVGLFLSGLEFGSGSPPTSGLYIGLISGTLIGLNNLLGLRVYVMSPSEAKNRLIQDYGSGVLSGLVLRSDVDDIKGDRCMTCKDGERIIGCVDFVIRSPRGSKLSREHVHLKNMIVDESYRRRGVGRKLIEEVEKYTRKTFGTTLLSLEVDDDNDKAIGLYRKSGFGEPESIGGLGSKSKYGVFVVGRSVMMKSI</sequence>
<feature type="domain" description="N-acetyltransferase" evidence="3">
    <location>
        <begin position="133"/>
        <end position="289"/>
    </location>
</feature>
<name>A0A9W7CL49_9STRA</name>
<evidence type="ECO:0000256" key="2">
    <source>
        <dbReference type="SAM" id="SignalP"/>
    </source>
</evidence>
<dbReference type="EMBL" id="BRXX01000380">
    <property type="protein sequence ID" value="GMI08316.1"/>
    <property type="molecule type" value="Genomic_DNA"/>
</dbReference>
<dbReference type="PANTHER" id="PTHR43617">
    <property type="entry name" value="L-AMINO ACID N-ACETYLTRANSFERASE"/>
    <property type="match status" value="1"/>
</dbReference>
<comment type="caution">
    <text evidence="4">The sequence shown here is derived from an EMBL/GenBank/DDBJ whole genome shotgun (WGS) entry which is preliminary data.</text>
</comment>
<feature type="signal peptide" evidence="2">
    <location>
        <begin position="1"/>
        <end position="19"/>
    </location>
</feature>
<dbReference type="GO" id="GO:0016747">
    <property type="term" value="F:acyltransferase activity, transferring groups other than amino-acyl groups"/>
    <property type="evidence" value="ECO:0007669"/>
    <property type="project" value="InterPro"/>
</dbReference>
<accession>A0A9W7CL49</accession>
<dbReference type="PROSITE" id="PS51186">
    <property type="entry name" value="GNAT"/>
    <property type="match status" value="1"/>
</dbReference>
<keyword evidence="5" id="KW-1185">Reference proteome</keyword>
<evidence type="ECO:0000313" key="5">
    <source>
        <dbReference type="Proteomes" id="UP001165160"/>
    </source>
</evidence>
<organism evidence="4 5">
    <name type="scientific">Triparma verrucosa</name>
    <dbReference type="NCBI Taxonomy" id="1606542"/>
    <lineage>
        <taxon>Eukaryota</taxon>
        <taxon>Sar</taxon>
        <taxon>Stramenopiles</taxon>
        <taxon>Ochrophyta</taxon>
        <taxon>Bolidophyceae</taxon>
        <taxon>Parmales</taxon>
        <taxon>Triparmaceae</taxon>
        <taxon>Triparma</taxon>
    </lineage>
</organism>
<keyword evidence="1" id="KW-0472">Membrane</keyword>
<dbReference type="SUPFAM" id="SSF55729">
    <property type="entry name" value="Acyl-CoA N-acyltransferases (Nat)"/>
    <property type="match status" value="1"/>
</dbReference>
<keyword evidence="1" id="KW-1133">Transmembrane helix</keyword>
<evidence type="ECO:0000259" key="3">
    <source>
        <dbReference type="PROSITE" id="PS51186"/>
    </source>
</evidence>
<dbReference type="Proteomes" id="UP001165160">
    <property type="component" value="Unassembled WGS sequence"/>
</dbReference>
<keyword evidence="1" id="KW-0812">Transmembrane</keyword>
<evidence type="ECO:0000256" key="1">
    <source>
        <dbReference type="SAM" id="Phobius"/>
    </source>
</evidence>
<dbReference type="Pfam" id="PF00583">
    <property type="entry name" value="Acetyltransf_1"/>
    <property type="match status" value="1"/>
</dbReference>